<feature type="compositionally biased region" description="Acidic residues" evidence="1">
    <location>
        <begin position="363"/>
        <end position="414"/>
    </location>
</feature>
<reference evidence="3 4" key="1">
    <citation type="journal article" date="2019" name="Emerg. Microbes Infect.">
        <title>Comprehensive subspecies identification of 175 nontuberculous mycobacteria species based on 7547 genomic profiles.</title>
        <authorList>
            <person name="Matsumoto Y."/>
            <person name="Kinjo T."/>
            <person name="Motooka D."/>
            <person name="Nabeya D."/>
            <person name="Jung N."/>
            <person name="Uechi K."/>
            <person name="Horii T."/>
            <person name="Iida T."/>
            <person name="Fujita J."/>
            <person name="Nakamura S."/>
        </authorList>
    </citation>
    <scope>NUCLEOTIDE SEQUENCE [LARGE SCALE GENOMIC DNA]</scope>
    <source>
        <strain evidence="3 4">JCM 17423</strain>
    </source>
</reference>
<name>A0AAD1IR23_9MYCO</name>
<protein>
    <recommendedName>
        <fullName evidence="5">PE-PGRS family protein</fullName>
    </recommendedName>
</protein>
<feature type="compositionally biased region" description="Low complexity" evidence="1">
    <location>
        <begin position="314"/>
        <end position="336"/>
    </location>
</feature>
<dbReference type="RefSeq" id="WP_134056256.1">
    <property type="nucleotide sequence ID" value="NZ_AP022586.1"/>
</dbReference>
<sequence length="446" mass="46445">MSKKETELQLALRPYVTAGVAIVGASVIAATPITAAAPDIQHRAVTLSAAVQTLDLPSPADITPFAAALADSSFVNPITRWAEVFELTASNLTELFQNAAAEPFPVLRQIIENQMSYGELIGTSLLTVVQNIINTVTIYVPDYLEEARAEFEAGDIMGVGNVMSRATLTVASSLFPMLNFFSIPNQMVGNLSSVLELLTFKSFRDVGLVGQVGMGYVSLVQGFVSQGAARIGQNLYDAIQDGDLVKLASTIINAPADIVSAILNGSYVPPNRPGRPGSWTSGLFSPDRMYAPLHAFLIDIPRAIAAAIAPPVAAPRETPAPRTAPEPEALTAAPEGEGAEEVSNEVAATVEADEDTAAAPVLDADETVIDTADWESTEETTLDDVVADSDESVDDDAADDLTDPADTIGDDAEETTGTPDATDPASSDTGTDTSGDAGAEGGTGSE</sequence>
<proteinExistence type="predicted"/>
<dbReference type="AlphaFoldDB" id="A0AAD1IR23"/>
<evidence type="ECO:0000313" key="4">
    <source>
        <dbReference type="Proteomes" id="UP000466607"/>
    </source>
</evidence>
<organism evidence="3 4">
    <name type="scientific">Mycolicibacterium litorale</name>
    <dbReference type="NCBI Taxonomy" id="758802"/>
    <lineage>
        <taxon>Bacteria</taxon>
        <taxon>Bacillati</taxon>
        <taxon>Actinomycetota</taxon>
        <taxon>Actinomycetes</taxon>
        <taxon>Mycobacteriales</taxon>
        <taxon>Mycobacteriaceae</taxon>
        <taxon>Mycolicibacterium</taxon>
    </lineage>
</organism>
<keyword evidence="2" id="KW-1133">Transmembrane helix</keyword>
<dbReference type="EMBL" id="AP022586">
    <property type="protein sequence ID" value="BBY19536.1"/>
    <property type="molecule type" value="Genomic_DNA"/>
</dbReference>
<gene>
    <name evidence="3" type="ORF">MLIT_51280</name>
</gene>
<keyword evidence="2" id="KW-0472">Membrane</keyword>
<evidence type="ECO:0000256" key="2">
    <source>
        <dbReference type="SAM" id="Phobius"/>
    </source>
</evidence>
<feature type="transmembrane region" description="Helical" evidence="2">
    <location>
        <begin position="12"/>
        <end position="33"/>
    </location>
</feature>
<keyword evidence="2" id="KW-0812">Transmembrane</keyword>
<feature type="compositionally biased region" description="Polar residues" evidence="1">
    <location>
        <begin position="415"/>
        <end position="434"/>
    </location>
</feature>
<accession>A0AAD1IR23</accession>
<evidence type="ECO:0008006" key="5">
    <source>
        <dbReference type="Google" id="ProtNLM"/>
    </source>
</evidence>
<dbReference type="Proteomes" id="UP000466607">
    <property type="component" value="Chromosome"/>
</dbReference>
<evidence type="ECO:0000313" key="3">
    <source>
        <dbReference type="EMBL" id="BBY19536.1"/>
    </source>
</evidence>
<keyword evidence="4" id="KW-1185">Reference proteome</keyword>
<feature type="region of interest" description="Disordered" evidence="1">
    <location>
        <begin position="314"/>
        <end position="446"/>
    </location>
</feature>
<evidence type="ECO:0000256" key="1">
    <source>
        <dbReference type="SAM" id="MobiDB-lite"/>
    </source>
</evidence>